<keyword evidence="5" id="KW-1185">Reference proteome</keyword>
<dbReference type="InterPro" id="IPR006823">
    <property type="entry name" value="Ceramidase_alk"/>
</dbReference>
<keyword evidence="2" id="KW-0443">Lipid metabolism</keyword>
<dbReference type="PANTHER" id="PTHR12670">
    <property type="entry name" value="CERAMIDASE"/>
    <property type="match status" value="1"/>
</dbReference>
<dbReference type="PANTHER" id="PTHR12670:SF1">
    <property type="entry name" value="NEUTRAL CERAMIDASE"/>
    <property type="match status" value="1"/>
</dbReference>
<dbReference type="Proteomes" id="UP000005143">
    <property type="component" value="Unassembled WGS sequence"/>
</dbReference>
<evidence type="ECO:0000259" key="3">
    <source>
        <dbReference type="Pfam" id="PF04734"/>
    </source>
</evidence>
<evidence type="ECO:0000256" key="2">
    <source>
        <dbReference type="RuleBase" id="RU366019"/>
    </source>
</evidence>
<dbReference type="EC" id="3.5.1.23" evidence="2"/>
<dbReference type="Gene3D" id="2.60.40.2300">
    <property type="entry name" value="Neutral/alkaline non-lysosomal ceramidase, C-terminal domain"/>
    <property type="match status" value="1"/>
</dbReference>
<evidence type="ECO:0000313" key="4">
    <source>
        <dbReference type="EMBL" id="EHN11126.1"/>
    </source>
</evidence>
<sequence length="489" mass="50702">MKSEFGLYSADHGGVAAQQLESRIRAASAVPADQPLIAVYGSADQGDQSAGLDHSGPAGADLVGRAEGDAMFQAWQRAGGALSATPDLATRWTRFCFCGRATSDGGHVASKPVIGLPFLTGSEEGRGPLYDALKLQLEGTRAPSLDGAQANKVGVPIGEWSSAWPMALIRIGDGAIVTVPGEPTMGVGELLKNAVLASTRSAGVRRAVVAGLVNDYFNYVTTPAEYDMQQYEGASTVFGRHQGTFLMDRASDLGSALAGKPVTLEQLAYDASNGVRADGPAYAQGAAAGRITRQPSSIARLGHAQIGWDGAPRGGDLPLDRAFLTAERLVDGAWVAVDNDLGTAFAWTVDDGGHYLATWEPPVNAASGRYRLVVTASRYRLTSAAFSVGRSDALEARPQPAPPGKVAVQVGFPLARVDVDLTARPSVLQRGTVRFRIGGREVVAPVSRRGLAVVAAPAGSTVTIPAGAIDDGQGNVNGRSFTITAGAAR</sequence>
<keyword evidence="2" id="KW-0378">Hydrolase</keyword>
<feature type="binding site" evidence="1">
    <location>
        <position position="182"/>
    </location>
    <ligand>
        <name>Zn(2+)</name>
        <dbReference type="ChEBI" id="CHEBI:29105"/>
    </ligand>
</feature>
<dbReference type="InterPro" id="IPR038445">
    <property type="entry name" value="NCDase_C_sf"/>
</dbReference>
<comment type="caution">
    <text evidence="4">The sequence shown here is derived from an EMBL/GenBank/DDBJ whole genome shotgun (WGS) entry which is preliminary data.</text>
</comment>
<keyword evidence="2" id="KW-0746">Sphingolipid metabolism</keyword>
<keyword evidence="1" id="KW-0862">Zinc</keyword>
<comment type="similarity">
    <text evidence="2">Belongs to the neutral ceramidase family.</text>
</comment>
<proteinExistence type="inferred from homology"/>
<dbReference type="GO" id="GO:0042759">
    <property type="term" value="P:long-chain fatty acid biosynthetic process"/>
    <property type="evidence" value="ECO:0007669"/>
    <property type="project" value="TreeGrafter"/>
</dbReference>
<organism evidence="4 5">
    <name type="scientific">Patulibacter medicamentivorans</name>
    <dbReference type="NCBI Taxonomy" id="1097667"/>
    <lineage>
        <taxon>Bacteria</taxon>
        <taxon>Bacillati</taxon>
        <taxon>Actinomycetota</taxon>
        <taxon>Thermoleophilia</taxon>
        <taxon>Solirubrobacterales</taxon>
        <taxon>Patulibacteraceae</taxon>
        <taxon>Patulibacter</taxon>
    </lineage>
</organism>
<dbReference type="GO" id="GO:0017040">
    <property type="term" value="F:N-acylsphingosine amidohydrolase activity"/>
    <property type="evidence" value="ECO:0007669"/>
    <property type="project" value="UniProtKB-UniRule"/>
</dbReference>
<dbReference type="GO" id="GO:0046872">
    <property type="term" value="F:metal ion binding"/>
    <property type="evidence" value="ECO:0007669"/>
    <property type="project" value="UniProtKB-KW"/>
</dbReference>
<dbReference type="GO" id="GO:0046514">
    <property type="term" value="P:ceramide catabolic process"/>
    <property type="evidence" value="ECO:0007669"/>
    <property type="project" value="InterPro"/>
</dbReference>
<reference evidence="4 5" key="1">
    <citation type="journal article" date="2013" name="Biodegradation">
        <title>Quantitative proteomic analysis of ibuprofen-degrading Patulibacter sp. strain I11.</title>
        <authorList>
            <person name="Almeida B."/>
            <person name="Kjeldal H."/>
            <person name="Lolas I."/>
            <person name="Knudsen A.D."/>
            <person name="Carvalho G."/>
            <person name="Nielsen K.L."/>
            <person name="Barreto Crespo M.T."/>
            <person name="Stensballe A."/>
            <person name="Nielsen J.L."/>
        </authorList>
    </citation>
    <scope>NUCLEOTIDE SEQUENCE [LARGE SCALE GENOMIC DNA]</scope>
    <source>
        <strain evidence="4 5">I11</strain>
    </source>
</reference>
<feature type="binding site" evidence="1">
    <location>
        <position position="219"/>
    </location>
    <ligand>
        <name>Zn(2+)</name>
        <dbReference type="ChEBI" id="CHEBI:29105"/>
    </ligand>
</feature>
<dbReference type="GO" id="GO:0005576">
    <property type="term" value="C:extracellular region"/>
    <property type="evidence" value="ECO:0007669"/>
    <property type="project" value="TreeGrafter"/>
</dbReference>
<dbReference type="InterPro" id="IPR031329">
    <property type="entry name" value="NEUT/ALK_ceramidase_N"/>
</dbReference>
<gene>
    <name evidence="4" type="ORF">PAI11_20100</name>
</gene>
<protein>
    <recommendedName>
        <fullName evidence="2">Neutral ceramidase</fullName>
        <ecNumber evidence="2">3.5.1.23</ecNumber>
    </recommendedName>
</protein>
<dbReference type="GO" id="GO:0046512">
    <property type="term" value="P:sphingosine biosynthetic process"/>
    <property type="evidence" value="ECO:0007669"/>
    <property type="project" value="TreeGrafter"/>
</dbReference>
<evidence type="ECO:0000313" key="5">
    <source>
        <dbReference type="Proteomes" id="UP000005143"/>
    </source>
</evidence>
<keyword evidence="1" id="KW-0479">Metal-binding</keyword>
<dbReference type="EMBL" id="AGUD01000158">
    <property type="protein sequence ID" value="EHN11126.1"/>
    <property type="molecule type" value="Genomic_DNA"/>
</dbReference>
<dbReference type="AlphaFoldDB" id="H0E5B9"/>
<accession>H0E5B9</accession>
<dbReference type="Pfam" id="PF04734">
    <property type="entry name" value="Ceramidase_alk"/>
    <property type="match status" value="1"/>
</dbReference>
<feature type="domain" description="Neutral/alkaline non-lysosomal ceramidase N-terminal" evidence="3">
    <location>
        <begin position="161"/>
        <end position="243"/>
    </location>
</feature>
<comment type="cofactor">
    <cofactor evidence="1">
        <name>Zn(2+)</name>
        <dbReference type="ChEBI" id="CHEBI:29105"/>
    </cofactor>
    <text evidence="1">Binds 1 zinc ion per subunit.</text>
</comment>
<name>H0E5B9_9ACTN</name>
<comment type="catalytic activity">
    <reaction evidence="2">
        <text>an N-acylsphing-4-enine + H2O = sphing-4-enine + a fatty acid</text>
        <dbReference type="Rhea" id="RHEA:20856"/>
        <dbReference type="ChEBI" id="CHEBI:15377"/>
        <dbReference type="ChEBI" id="CHEBI:28868"/>
        <dbReference type="ChEBI" id="CHEBI:52639"/>
        <dbReference type="ChEBI" id="CHEBI:57756"/>
        <dbReference type="EC" id="3.5.1.23"/>
    </reaction>
</comment>
<dbReference type="GO" id="GO:0016020">
    <property type="term" value="C:membrane"/>
    <property type="evidence" value="ECO:0007669"/>
    <property type="project" value="GOC"/>
</dbReference>
<evidence type="ECO:0000256" key="1">
    <source>
        <dbReference type="PIRSR" id="PIRSR606823-2"/>
    </source>
</evidence>